<dbReference type="CDD" id="cd00037">
    <property type="entry name" value="CLECT"/>
    <property type="match status" value="1"/>
</dbReference>
<organism evidence="2 3">
    <name type="scientific">Orchesella cincta</name>
    <name type="common">Springtail</name>
    <name type="synonym">Podura cincta</name>
    <dbReference type="NCBI Taxonomy" id="48709"/>
    <lineage>
        <taxon>Eukaryota</taxon>
        <taxon>Metazoa</taxon>
        <taxon>Ecdysozoa</taxon>
        <taxon>Arthropoda</taxon>
        <taxon>Hexapoda</taxon>
        <taxon>Collembola</taxon>
        <taxon>Entomobryomorpha</taxon>
        <taxon>Entomobryoidea</taxon>
        <taxon>Orchesellidae</taxon>
        <taxon>Orchesellinae</taxon>
        <taxon>Orchesella</taxon>
    </lineage>
</organism>
<dbReference type="OrthoDB" id="6340082at2759"/>
<protein>
    <submittedName>
        <fullName evidence="2">Collectin-12</fullName>
    </submittedName>
</protein>
<dbReference type="Proteomes" id="UP000094527">
    <property type="component" value="Unassembled WGS sequence"/>
</dbReference>
<evidence type="ECO:0000313" key="3">
    <source>
        <dbReference type="Proteomes" id="UP000094527"/>
    </source>
</evidence>
<evidence type="ECO:0000259" key="1">
    <source>
        <dbReference type="PROSITE" id="PS50041"/>
    </source>
</evidence>
<dbReference type="PROSITE" id="PS50041">
    <property type="entry name" value="C_TYPE_LECTIN_2"/>
    <property type="match status" value="1"/>
</dbReference>
<evidence type="ECO:0000313" key="2">
    <source>
        <dbReference type="EMBL" id="ODM87331.1"/>
    </source>
</evidence>
<feature type="non-terminal residue" evidence="2">
    <location>
        <position position="1"/>
    </location>
</feature>
<dbReference type="Pfam" id="PF00059">
    <property type="entry name" value="Lectin_C"/>
    <property type="match status" value="1"/>
</dbReference>
<accession>A0A1D2M342</accession>
<feature type="domain" description="C-type lectin" evidence="1">
    <location>
        <begin position="1"/>
        <end position="112"/>
    </location>
</feature>
<dbReference type="EMBL" id="LJIJ01005554">
    <property type="protein sequence ID" value="ODM87331.1"/>
    <property type="molecule type" value="Genomic_DNA"/>
</dbReference>
<keyword evidence="3" id="KW-1185">Reference proteome</keyword>
<dbReference type="InterPro" id="IPR016187">
    <property type="entry name" value="CTDL_fold"/>
</dbReference>
<dbReference type="AlphaFoldDB" id="A0A1D2M342"/>
<proteinExistence type="predicted"/>
<dbReference type="InterPro" id="IPR016186">
    <property type="entry name" value="C-type_lectin-like/link_sf"/>
</dbReference>
<dbReference type="SUPFAM" id="SSF56436">
    <property type="entry name" value="C-type lectin-like"/>
    <property type="match status" value="1"/>
</dbReference>
<name>A0A1D2M342_ORCCI</name>
<gene>
    <name evidence="2" type="ORF">Ocin01_19351</name>
</gene>
<dbReference type="Gene3D" id="3.10.100.10">
    <property type="entry name" value="Mannose-Binding Protein A, subunit A"/>
    <property type="match status" value="1"/>
</dbReference>
<sequence>PGDDARIVCREFSMDLASIRTDGQLEFLKTVYSKLVGHEHWIGARDAESPRSLYYLDTGGEVPTFEGTNWVYKASSYQVCGAYNPNSDYEAPTPVPELVIFPCMYERPALCST</sequence>
<comment type="caution">
    <text evidence="2">The sequence shown here is derived from an EMBL/GenBank/DDBJ whole genome shotgun (WGS) entry which is preliminary data.</text>
</comment>
<reference evidence="2 3" key="1">
    <citation type="journal article" date="2016" name="Genome Biol. Evol.">
        <title>Gene Family Evolution Reflects Adaptation to Soil Environmental Stressors in the Genome of the Collembolan Orchesella cincta.</title>
        <authorList>
            <person name="Faddeeva-Vakhrusheva A."/>
            <person name="Derks M.F."/>
            <person name="Anvar S.Y."/>
            <person name="Agamennone V."/>
            <person name="Suring W."/>
            <person name="Smit S."/>
            <person name="van Straalen N.M."/>
            <person name="Roelofs D."/>
        </authorList>
    </citation>
    <scope>NUCLEOTIDE SEQUENCE [LARGE SCALE GENOMIC DNA]</scope>
    <source>
        <tissue evidence="2">Mixed pool</tissue>
    </source>
</reference>
<dbReference type="InterPro" id="IPR001304">
    <property type="entry name" value="C-type_lectin-like"/>
</dbReference>